<comment type="caution">
    <text evidence="1">The sequence shown here is derived from an EMBL/GenBank/DDBJ whole genome shotgun (WGS) entry which is preliminary data.</text>
</comment>
<name>A0ACC6JPL2_9PSED</name>
<keyword evidence="2" id="KW-1185">Reference proteome</keyword>
<gene>
    <name evidence="1" type="ORF">J2X87_003483</name>
</gene>
<reference evidence="1" key="1">
    <citation type="submission" date="2023-07" db="EMBL/GenBank/DDBJ databases">
        <title>Sorghum-associated microbial communities from plants grown in Nebraska, USA.</title>
        <authorList>
            <person name="Schachtman D."/>
        </authorList>
    </citation>
    <scope>NUCLEOTIDE SEQUENCE</scope>
    <source>
        <strain evidence="1">BE46</strain>
    </source>
</reference>
<sequence>MDVNDNEGYLHDHGALTPIASKLAPTRAIQYSAANNLRRYVLTSG</sequence>
<accession>A0ACC6JPL2</accession>
<evidence type="ECO:0000313" key="1">
    <source>
        <dbReference type="EMBL" id="MDR6608404.1"/>
    </source>
</evidence>
<evidence type="ECO:0000313" key="2">
    <source>
        <dbReference type="Proteomes" id="UP001259420"/>
    </source>
</evidence>
<dbReference type="EMBL" id="JAVDSD010000007">
    <property type="protein sequence ID" value="MDR6608404.1"/>
    <property type="molecule type" value="Genomic_DNA"/>
</dbReference>
<dbReference type="Proteomes" id="UP001259420">
    <property type="component" value="Unassembled WGS sequence"/>
</dbReference>
<organism evidence="1 2">
    <name type="scientific">Pseudomonas synxantha</name>
    <dbReference type="NCBI Taxonomy" id="47883"/>
    <lineage>
        <taxon>Bacteria</taxon>
        <taxon>Pseudomonadati</taxon>
        <taxon>Pseudomonadota</taxon>
        <taxon>Gammaproteobacteria</taxon>
        <taxon>Pseudomonadales</taxon>
        <taxon>Pseudomonadaceae</taxon>
        <taxon>Pseudomonas</taxon>
    </lineage>
</organism>
<proteinExistence type="predicted"/>
<protein>
    <submittedName>
        <fullName evidence="1">Uncharacterized protein</fullName>
    </submittedName>
</protein>